<dbReference type="SMART" id="SM00389">
    <property type="entry name" value="HOX"/>
    <property type="match status" value="1"/>
</dbReference>
<evidence type="ECO:0000256" key="7">
    <source>
        <dbReference type="PROSITE-ProRule" id="PRU00108"/>
    </source>
</evidence>
<keyword evidence="13" id="KW-1185">Reference proteome</keyword>
<dbReference type="PANTHER" id="PTHR24326">
    <property type="entry name" value="HOMEOBOX-LEUCINE ZIPPER PROTEIN"/>
    <property type="match status" value="1"/>
</dbReference>
<keyword evidence="3 7" id="KW-0238">DNA-binding</keyword>
<protein>
    <recommendedName>
        <fullName evidence="9">Homeobox-leucine zipper protein</fullName>
    </recommendedName>
    <alternativeName>
        <fullName evidence="9">HD-ZIP protein</fullName>
    </alternativeName>
    <alternativeName>
        <fullName evidence="9">Homeodomain transcription factor</fullName>
    </alternativeName>
</protein>
<proteinExistence type="inferred from homology"/>
<dbReference type="EMBL" id="JACMSC010000001">
    <property type="protein sequence ID" value="KAG6538839.1"/>
    <property type="molecule type" value="Genomic_DNA"/>
</dbReference>
<dbReference type="GO" id="GO:0000981">
    <property type="term" value="F:DNA-binding transcription factor activity, RNA polymerase II-specific"/>
    <property type="evidence" value="ECO:0007669"/>
    <property type="project" value="UniProtKB-UniRule"/>
</dbReference>
<dbReference type="PROSITE" id="PS50071">
    <property type="entry name" value="HOMEOBOX_2"/>
    <property type="match status" value="1"/>
</dbReference>
<evidence type="ECO:0000256" key="3">
    <source>
        <dbReference type="ARBA" id="ARBA00023125"/>
    </source>
</evidence>
<dbReference type="OrthoDB" id="6159439at2759"/>
<comment type="similarity">
    <text evidence="6 9">Belongs to the HD-ZIP homeobox family. Class I subfamily.</text>
</comment>
<gene>
    <name evidence="12" type="ORF">ZIOFF_003990</name>
</gene>
<evidence type="ECO:0000256" key="9">
    <source>
        <dbReference type="RuleBase" id="RU369038"/>
    </source>
</evidence>
<keyword evidence="10" id="KW-0175">Coiled coil</keyword>
<sequence length="278" mass="31807">MEERKLLGSSDFAVLLRNQGMYPGTHFPGSWEGRPATNTFDRPLFKPVELDDFGDDDSDDSLHHQEKKRRLTTDQIQFLENSFESENKLEPERKTRLAQVLGLKPRQVAIWFQNRRARWKTKQLEKDYEALKSSYDGLKVDHECLLKEKEELEAEVLSLTRKLLQKERNGCLESSEFNDRCRDKLPNPESPSSFNDLWQTVARKQEDISSANSTILDSGSPACIDEGGYSMLMELTSSSNAFELDNSDRSQIGEADDASDYDFLALEDNSCGYGLLWS</sequence>
<organism evidence="12 13">
    <name type="scientific">Zingiber officinale</name>
    <name type="common">Ginger</name>
    <name type="synonym">Amomum zingiber</name>
    <dbReference type="NCBI Taxonomy" id="94328"/>
    <lineage>
        <taxon>Eukaryota</taxon>
        <taxon>Viridiplantae</taxon>
        <taxon>Streptophyta</taxon>
        <taxon>Embryophyta</taxon>
        <taxon>Tracheophyta</taxon>
        <taxon>Spermatophyta</taxon>
        <taxon>Magnoliopsida</taxon>
        <taxon>Liliopsida</taxon>
        <taxon>Zingiberales</taxon>
        <taxon>Zingiberaceae</taxon>
        <taxon>Zingiber</taxon>
    </lineage>
</organism>
<dbReference type="InterPro" id="IPR001356">
    <property type="entry name" value="HD"/>
</dbReference>
<dbReference type="CDD" id="cd00086">
    <property type="entry name" value="homeodomain"/>
    <property type="match status" value="1"/>
</dbReference>
<evidence type="ECO:0000256" key="2">
    <source>
        <dbReference type="ARBA" id="ARBA00023015"/>
    </source>
</evidence>
<keyword evidence="7 8" id="KW-0371">Homeobox</keyword>
<comment type="function">
    <text evidence="9">Transcription factor.</text>
</comment>
<evidence type="ECO:0000256" key="10">
    <source>
        <dbReference type="SAM" id="Coils"/>
    </source>
</evidence>
<dbReference type="AlphaFoldDB" id="A0A8J5I9K0"/>
<dbReference type="FunFam" id="1.10.10.60:FF:000144">
    <property type="entry name" value="homeobox-leucine zipper protein ATHB-6-like"/>
    <property type="match status" value="1"/>
</dbReference>
<feature type="DNA-binding region" description="Homeobox" evidence="7">
    <location>
        <begin position="64"/>
        <end position="123"/>
    </location>
</feature>
<dbReference type="GO" id="GO:0000976">
    <property type="term" value="F:transcription cis-regulatory region binding"/>
    <property type="evidence" value="ECO:0007669"/>
    <property type="project" value="UniProtKB-ARBA"/>
</dbReference>
<dbReference type="Pfam" id="PF00046">
    <property type="entry name" value="Homeodomain"/>
    <property type="match status" value="1"/>
</dbReference>
<keyword evidence="5 7" id="KW-0539">Nucleus</keyword>
<name>A0A8J5I9K0_ZINOF</name>
<dbReference type="InterPro" id="IPR003106">
    <property type="entry name" value="Leu_zip_homeo"/>
</dbReference>
<evidence type="ECO:0000256" key="4">
    <source>
        <dbReference type="ARBA" id="ARBA00023163"/>
    </source>
</evidence>
<evidence type="ECO:0000259" key="11">
    <source>
        <dbReference type="PROSITE" id="PS50071"/>
    </source>
</evidence>
<evidence type="ECO:0000256" key="6">
    <source>
        <dbReference type="ARBA" id="ARBA00025748"/>
    </source>
</evidence>
<accession>A0A8J5I9K0</accession>
<dbReference type="GO" id="GO:0005634">
    <property type="term" value="C:nucleus"/>
    <property type="evidence" value="ECO:0007669"/>
    <property type="project" value="UniProtKB-SubCell"/>
</dbReference>
<evidence type="ECO:0000256" key="5">
    <source>
        <dbReference type="ARBA" id="ARBA00023242"/>
    </source>
</evidence>
<evidence type="ECO:0000256" key="8">
    <source>
        <dbReference type="RuleBase" id="RU000682"/>
    </source>
</evidence>
<evidence type="ECO:0000256" key="1">
    <source>
        <dbReference type="ARBA" id="ARBA00004123"/>
    </source>
</evidence>
<keyword evidence="2 9" id="KW-0805">Transcription regulation</keyword>
<evidence type="ECO:0000313" key="12">
    <source>
        <dbReference type="EMBL" id="KAG6538839.1"/>
    </source>
</evidence>
<feature type="coiled-coil region" evidence="10">
    <location>
        <begin position="121"/>
        <end position="169"/>
    </location>
</feature>
<dbReference type="InterPro" id="IPR017970">
    <property type="entry name" value="Homeobox_CS"/>
</dbReference>
<dbReference type="PROSITE" id="PS00027">
    <property type="entry name" value="HOMEOBOX_1"/>
    <property type="match status" value="1"/>
</dbReference>
<feature type="domain" description="Homeobox" evidence="11">
    <location>
        <begin position="62"/>
        <end position="122"/>
    </location>
</feature>
<dbReference type="GO" id="GO:0045893">
    <property type="term" value="P:positive regulation of DNA-templated transcription"/>
    <property type="evidence" value="ECO:0007669"/>
    <property type="project" value="TreeGrafter"/>
</dbReference>
<reference evidence="12 13" key="1">
    <citation type="submission" date="2020-08" db="EMBL/GenBank/DDBJ databases">
        <title>Plant Genome Project.</title>
        <authorList>
            <person name="Zhang R.-G."/>
        </authorList>
    </citation>
    <scope>NUCLEOTIDE SEQUENCE [LARGE SCALE GENOMIC DNA]</scope>
    <source>
        <tissue evidence="12">Rhizome</tissue>
    </source>
</reference>
<evidence type="ECO:0000313" key="13">
    <source>
        <dbReference type="Proteomes" id="UP000734854"/>
    </source>
</evidence>
<comment type="subcellular location">
    <subcellularLocation>
        <location evidence="1 7 8">Nucleus</location>
    </subcellularLocation>
</comment>
<dbReference type="Pfam" id="PF02183">
    <property type="entry name" value="HALZ"/>
    <property type="match status" value="1"/>
</dbReference>
<dbReference type="InterPro" id="IPR045224">
    <property type="entry name" value="HDZip_class_I_plant"/>
</dbReference>
<dbReference type="Proteomes" id="UP000734854">
    <property type="component" value="Unassembled WGS sequence"/>
</dbReference>
<comment type="caution">
    <text evidence="12">The sequence shown here is derived from an EMBL/GenBank/DDBJ whole genome shotgun (WGS) entry which is preliminary data.</text>
</comment>
<keyword evidence="4 9" id="KW-0804">Transcription</keyword>
<dbReference type="PANTHER" id="PTHR24326:SF606">
    <property type="entry name" value="HOMEOBOX-LEUCINE ZIPPER PROTEIN ATHB-54"/>
    <property type="match status" value="1"/>
</dbReference>